<proteinExistence type="inferred from homology"/>
<comment type="similarity">
    <text evidence="2">Belongs to the bacterial solute-binding protein SsuA/TauA family.</text>
</comment>
<dbReference type="STRING" id="317025.Tcr_1088"/>
<gene>
    <name evidence="4" type="ordered locus">Tcr_1088</name>
</gene>
<evidence type="ECO:0000256" key="1">
    <source>
        <dbReference type="ARBA" id="ARBA00004418"/>
    </source>
</evidence>
<evidence type="ECO:0000256" key="2">
    <source>
        <dbReference type="ARBA" id="ARBA00010742"/>
    </source>
</evidence>
<dbReference type="Pfam" id="PF13379">
    <property type="entry name" value="NMT1_2"/>
    <property type="match status" value="1"/>
</dbReference>
<protein>
    <submittedName>
        <fullName evidence="4">ABC transporter substrate-binding protein homolog</fullName>
    </submittedName>
</protein>
<dbReference type="Gene3D" id="3.40.190.10">
    <property type="entry name" value="Periplasmic binding protein-like II"/>
    <property type="match status" value="2"/>
</dbReference>
<dbReference type="PANTHER" id="PTHR30024">
    <property type="entry name" value="ALIPHATIC SULFONATES-BINDING PROTEIN-RELATED"/>
    <property type="match status" value="1"/>
</dbReference>
<reference evidence="4" key="1">
    <citation type="submission" date="2006-07" db="EMBL/GenBank/DDBJ databases">
        <title>Complete sequence of Thiomicrospira crunogena XCL-2.</title>
        <authorList>
            <consortium name="US DOE Joint Genome Institute"/>
            <person name="Copeland A."/>
            <person name="Lucas S."/>
            <person name="Lapidus A."/>
            <person name="Barry K."/>
            <person name="Detter J.C."/>
            <person name="Glavina del Rio T."/>
            <person name="Hammon N."/>
            <person name="Israni S."/>
            <person name="Dalin E."/>
            <person name="Tice H."/>
            <person name="Pitluck S."/>
            <person name="Chain P."/>
            <person name="Malfatti S."/>
            <person name="Shin M."/>
            <person name="Vergez L."/>
            <person name="Schmutz J."/>
            <person name="Larimer F."/>
            <person name="Land M."/>
            <person name="Hauser L."/>
            <person name="Kyrpides N."/>
            <person name="Lykidis A."/>
            <person name="Scott K.M."/>
            <person name="Sievert S."/>
            <person name="Kerfeld C."/>
            <person name="Freyermuth S."/>
            <person name="Dobrinski K."/>
            <person name="Boller A."/>
            <person name="Fitzpatrick K."/>
            <person name="Thoma P."/>
            <person name="Moore J."/>
            <person name="Richardson P."/>
        </authorList>
    </citation>
    <scope>NUCLEOTIDE SEQUENCE</scope>
    <source>
        <strain evidence="4">XCL-2</strain>
    </source>
</reference>
<accession>Q31GP0</accession>
<dbReference type="GO" id="GO:0042597">
    <property type="term" value="C:periplasmic space"/>
    <property type="evidence" value="ECO:0007669"/>
    <property type="project" value="UniProtKB-SubCell"/>
</dbReference>
<name>Q31GP0_HYDCU</name>
<dbReference type="eggNOG" id="COG0715">
    <property type="taxonomic scope" value="Bacteria"/>
</dbReference>
<dbReference type="SUPFAM" id="SSF53850">
    <property type="entry name" value="Periplasmic binding protein-like II"/>
    <property type="match status" value="1"/>
</dbReference>
<keyword evidence="3" id="KW-0732">Signal</keyword>
<dbReference type="PROSITE" id="PS51257">
    <property type="entry name" value="PROKAR_LIPOPROTEIN"/>
    <property type="match status" value="1"/>
</dbReference>
<comment type="subcellular location">
    <subcellularLocation>
        <location evidence="1">Periplasm</location>
    </subcellularLocation>
</comment>
<organism evidence="4">
    <name type="scientific">Hydrogenovibrio crunogenus (strain DSM 25203 / XCL-2)</name>
    <name type="common">Thiomicrospira crunogena</name>
    <dbReference type="NCBI Taxonomy" id="317025"/>
    <lineage>
        <taxon>Bacteria</taxon>
        <taxon>Pseudomonadati</taxon>
        <taxon>Pseudomonadota</taxon>
        <taxon>Gammaproteobacteria</taxon>
        <taxon>Thiotrichales</taxon>
        <taxon>Piscirickettsiaceae</taxon>
        <taxon>Hydrogenovibrio</taxon>
    </lineage>
</organism>
<dbReference type="KEGG" id="tcx:Tcr_1088"/>
<evidence type="ECO:0000313" key="4">
    <source>
        <dbReference type="EMBL" id="ABB41683.1"/>
    </source>
</evidence>
<dbReference type="OrthoDB" id="5292144at2"/>
<dbReference type="AlphaFoldDB" id="Q31GP0"/>
<sequence>MLMILLKKTKWAIFLLSLLSGLVLSSCASKPQQELRISSLLWPGYEPLVLAEKLGYFQKAPIKILDYLSNTDAIAAFKNHSLEAGAFTLDETLQLLSDGVDIQIVLIMDTSDGGDVILANPDIQSISDLKGHPVAVESSAVGAYVLQRALELNGLTLDDIDVISTHAMEQQQAFKNGEVVAAVTFDPYRTELIQDGKHSIFNSKSIPNEIIDVLVVRTDVVENNPKVIRQLIQGWFKALAFQKANPKKAAEYALPRYKVSTEEYLKSLSGLKFTTLKENKTLLDRQASPLYELEPKLKKTLSSLGLVNQVDHDTLLLSNHLNGRFLPNE</sequence>
<evidence type="ECO:0000256" key="3">
    <source>
        <dbReference type="ARBA" id="ARBA00022729"/>
    </source>
</evidence>
<dbReference type="EMBL" id="CP000109">
    <property type="protein sequence ID" value="ABB41683.1"/>
    <property type="molecule type" value="Genomic_DNA"/>
</dbReference>
<dbReference type="HOGENOM" id="CLU_028871_3_2_6"/>
<dbReference type="PANTHER" id="PTHR30024:SF47">
    <property type="entry name" value="TAURINE-BINDING PERIPLASMIC PROTEIN"/>
    <property type="match status" value="1"/>
</dbReference>